<keyword evidence="2" id="KW-1185">Reference proteome</keyword>
<gene>
    <name evidence="1" type="ORF">ABIE13_000122</name>
</gene>
<comment type="caution">
    <text evidence="1">The sequence shown here is derived from an EMBL/GenBank/DDBJ whole genome shotgun (WGS) entry which is preliminary data.</text>
</comment>
<sequence length="128" mass="14477">MQLDTTRFPLVFLREHDHEQSHDEAEAQIAALLDRGERFVLLTDHLPGDDHRHNDSHEDRKQRALFFKRNKQRLKDLCAGLVIITGDRSIPAAAKLALQTLGKVLGLGFVIVRDTHDATEQASKLLGH</sequence>
<evidence type="ECO:0000313" key="2">
    <source>
        <dbReference type="Proteomes" id="UP001549320"/>
    </source>
</evidence>
<name>A0ABV2Q2T0_9BURK</name>
<dbReference type="Proteomes" id="UP001549320">
    <property type="component" value="Unassembled WGS sequence"/>
</dbReference>
<dbReference type="RefSeq" id="WP_354440243.1">
    <property type="nucleotide sequence ID" value="NZ_JBEPSH010000001.1"/>
</dbReference>
<reference evidence="1 2" key="1">
    <citation type="submission" date="2024-06" db="EMBL/GenBank/DDBJ databases">
        <title>Sorghum-associated microbial communities from plants grown in Nebraska, USA.</title>
        <authorList>
            <person name="Schachtman D."/>
        </authorList>
    </citation>
    <scope>NUCLEOTIDE SEQUENCE [LARGE SCALE GENOMIC DNA]</scope>
    <source>
        <strain evidence="1 2">2709</strain>
    </source>
</reference>
<organism evidence="1 2">
    <name type="scientific">Ottowia thiooxydans</name>
    <dbReference type="NCBI Taxonomy" id="219182"/>
    <lineage>
        <taxon>Bacteria</taxon>
        <taxon>Pseudomonadati</taxon>
        <taxon>Pseudomonadota</taxon>
        <taxon>Betaproteobacteria</taxon>
        <taxon>Burkholderiales</taxon>
        <taxon>Comamonadaceae</taxon>
        <taxon>Ottowia</taxon>
    </lineage>
</organism>
<protein>
    <submittedName>
        <fullName evidence="1">Uncharacterized protein</fullName>
    </submittedName>
</protein>
<evidence type="ECO:0000313" key="1">
    <source>
        <dbReference type="EMBL" id="MET4575025.1"/>
    </source>
</evidence>
<accession>A0ABV2Q2T0</accession>
<proteinExistence type="predicted"/>
<dbReference type="EMBL" id="JBEPSH010000001">
    <property type="protein sequence ID" value="MET4575025.1"/>
    <property type="molecule type" value="Genomic_DNA"/>
</dbReference>